<dbReference type="Pfam" id="PF00069">
    <property type="entry name" value="Pkinase"/>
    <property type="match status" value="1"/>
</dbReference>
<keyword evidence="3" id="KW-0808">Transferase</keyword>
<comment type="caution">
    <text evidence="10">The sequence shown here is derived from an EMBL/GenBank/DDBJ whole genome shotgun (WGS) entry which is preliminary data.</text>
</comment>
<dbReference type="Gene3D" id="1.10.510.10">
    <property type="entry name" value="Transferase(Phosphotransferase) domain 1"/>
    <property type="match status" value="1"/>
</dbReference>
<evidence type="ECO:0000313" key="10">
    <source>
        <dbReference type="EMBL" id="GIY43308.1"/>
    </source>
</evidence>
<keyword evidence="6" id="KW-0067">ATP-binding</keyword>
<evidence type="ECO:0000313" key="11">
    <source>
        <dbReference type="Proteomes" id="UP001054945"/>
    </source>
</evidence>
<keyword evidence="5" id="KW-0418">Kinase</keyword>
<evidence type="ECO:0000256" key="3">
    <source>
        <dbReference type="ARBA" id="ARBA00022679"/>
    </source>
</evidence>
<dbReference type="EC" id="2.7.11.1" evidence="1"/>
<keyword evidence="4" id="KW-0547">Nucleotide-binding</keyword>
<accession>A0AAV4TH44</accession>
<dbReference type="GO" id="GO:0004674">
    <property type="term" value="F:protein serine/threonine kinase activity"/>
    <property type="evidence" value="ECO:0007669"/>
    <property type="project" value="UniProtKB-KW"/>
</dbReference>
<evidence type="ECO:0000256" key="4">
    <source>
        <dbReference type="ARBA" id="ARBA00022741"/>
    </source>
</evidence>
<reference evidence="10 11" key="1">
    <citation type="submission" date="2021-06" db="EMBL/GenBank/DDBJ databases">
        <title>Caerostris extrusa draft genome.</title>
        <authorList>
            <person name="Kono N."/>
            <person name="Arakawa K."/>
        </authorList>
    </citation>
    <scope>NUCLEOTIDE SEQUENCE [LARGE SCALE GENOMIC DNA]</scope>
</reference>
<evidence type="ECO:0000256" key="8">
    <source>
        <dbReference type="ARBA" id="ARBA00048679"/>
    </source>
</evidence>
<evidence type="ECO:0000256" key="6">
    <source>
        <dbReference type="ARBA" id="ARBA00022840"/>
    </source>
</evidence>
<evidence type="ECO:0000256" key="5">
    <source>
        <dbReference type="ARBA" id="ARBA00022777"/>
    </source>
</evidence>
<proteinExistence type="predicted"/>
<dbReference type="PANTHER" id="PTHR45998:SF2">
    <property type="entry name" value="SERINE_THREONINE-PROTEIN KINASE 16"/>
    <property type="match status" value="1"/>
</dbReference>
<comment type="catalytic activity">
    <reaction evidence="8">
        <text>L-seryl-[protein] + ATP = O-phospho-L-seryl-[protein] + ADP + H(+)</text>
        <dbReference type="Rhea" id="RHEA:17989"/>
        <dbReference type="Rhea" id="RHEA-COMP:9863"/>
        <dbReference type="Rhea" id="RHEA-COMP:11604"/>
        <dbReference type="ChEBI" id="CHEBI:15378"/>
        <dbReference type="ChEBI" id="CHEBI:29999"/>
        <dbReference type="ChEBI" id="CHEBI:30616"/>
        <dbReference type="ChEBI" id="CHEBI:83421"/>
        <dbReference type="ChEBI" id="CHEBI:456216"/>
        <dbReference type="EC" id="2.7.11.1"/>
    </reaction>
</comment>
<dbReference type="PANTHER" id="PTHR45998">
    <property type="entry name" value="SERINE/THREONINE-PROTEIN KINASE 16"/>
    <property type="match status" value="1"/>
</dbReference>
<dbReference type="InterPro" id="IPR011009">
    <property type="entry name" value="Kinase-like_dom_sf"/>
</dbReference>
<dbReference type="GO" id="GO:0005794">
    <property type="term" value="C:Golgi apparatus"/>
    <property type="evidence" value="ECO:0007669"/>
    <property type="project" value="TreeGrafter"/>
</dbReference>
<evidence type="ECO:0000256" key="1">
    <source>
        <dbReference type="ARBA" id="ARBA00012513"/>
    </source>
</evidence>
<organism evidence="10 11">
    <name type="scientific">Caerostris extrusa</name>
    <name type="common">Bark spider</name>
    <name type="synonym">Caerostris bankana</name>
    <dbReference type="NCBI Taxonomy" id="172846"/>
    <lineage>
        <taxon>Eukaryota</taxon>
        <taxon>Metazoa</taxon>
        <taxon>Ecdysozoa</taxon>
        <taxon>Arthropoda</taxon>
        <taxon>Chelicerata</taxon>
        <taxon>Arachnida</taxon>
        <taxon>Araneae</taxon>
        <taxon>Araneomorphae</taxon>
        <taxon>Entelegynae</taxon>
        <taxon>Araneoidea</taxon>
        <taxon>Araneidae</taxon>
        <taxon>Caerostris</taxon>
    </lineage>
</organism>
<sequence length="143" mass="16499">MGCACGKEVIEVNGKSYTIKTRIGEGGFSIVDLIQDQKTHRLYALKRIACHSKEDEKNTMREAEYHNLFNHPNILECIDVALIERCDRLHPNRSEKGTLQDELTIRSKNKSHIGEERILKIFRQMSEGIRVMHSAQPYPLAHR</sequence>
<gene>
    <name evidence="10" type="primary">Stk16</name>
    <name evidence="10" type="ORF">CEXT_560731</name>
</gene>
<protein>
    <recommendedName>
        <fullName evidence="1">non-specific serine/threonine protein kinase</fullName>
        <ecNumber evidence="1">2.7.11.1</ecNumber>
    </recommendedName>
</protein>
<dbReference type="SUPFAM" id="SSF56112">
    <property type="entry name" value="Protein kinase-like (PK-like)"/>
    <property type="match status" value="1"/>
</dbReference>
<evidence type="ECO:0000256" key="7">
    <source>
        <dbReference type="ARBA" id="ARBA00047899"/>
    </source>
</evidence>
<keyword evidence="2" id="KW-0723">Serine/threonine-protein kinase</keyword>
<dbReference type="EMBL" id="BPLR01010958">
    <property type="protein sequence ID" value="GIY43308.1"/>
    <property type="molecule type" value="Genomic_DNA"/>
</dbReference>
<dbReference type="PROSITE" id="PS50011">
    <property type="entry name" value="PROTEIN_KINASE_DOM"/>
    <property type="match status" value="1"/>
</dbReference>
<keyword evidence="11" id="KW-1185">Reference proteome</keyword>
<dbReference type="AlphaFoldDB" id="A0AAV4TH44"/>
<dbReference type="Proteomes" id="UP001054945">
    <property type="component" value="Unassembled WGS sequence"/>
</dbReference>
<dbReference type="GO" id="GO:0005524">
    <property type="term" value="F:ATP binding"/>
    <property type="evidence" value="ECO:0007669"/>
    <property type="project" value="UniProtKB-KW"/>
</dbReference>
<dbReference type="InterPro" id="IPR000719">
    <property type="entry name" value="Prot_kinase_dom"/>
</dbReference>
<name>A0AAV4TH44_CAEEX</name>
<comment type="catalytic activity">
    <reaction evidence="7">
        <text>L-threonyl-[protein] + ATP = O-phospho-L-threonyl-[protein] + ADP + H(+)</text>
        <dbReference type="Rhea" id="RHEA:46608"/>
        <dbReference type="Rhea" id="RHEA-COMP:11060"/>
        <dbReference type="Rhea" id="RHEA-COMP:11605"/>
        <dbReference type="ChEBI" id="CHEBI:15378"/>
        <dbReference type="ChEBI" id="CHEBI:30013"/>
        <dbReference type="ChEBI" id="CHEBI:30616"/>
        <dbReference type="ChEBI" id="CHEBI:61977"/>
        <dbReference type="ChEBI" id="CHEBI:456216"/>
        <dbReference type="EC" id="2.7.11.1"/>
    </reaction>
</comment>
<evidence type="ECO:0000259" key="9">
    <source>
        <dbReference type="PROSITE" id="PS50011"/>
    </source>
</evidence>
<feature type="domain" description="Protein kinase" evidence="9">
    <location>
        <begin position="17"/>
        <end position="143"/>
    </location>
</feature>
<dbReference type="InterPro" id="IPR052239">
    <property type="entry name" value="Ser/Thr-specific_kinases"/>
</dbReference>
<evidence type="ECO:0000256" key="2">
    <source>
        <dbReference type="ARBA" id="ARBA00022527"/>
    </source>
</evidence>